<evidence type="ECO:0000313" key="3">
    <source>
        <dbReference type="Proteomes" id="UP000530670"/>
    </source>
</evidence>
<dbReference type="Proteomes" id="UP000530670">
    <property type="component" value="Unassembled WGS sequence"/>
</dbReference>
<feature type="compositionally biased region" description="Low complexity" evidence="1">
    <location>
        <begin position="125"/>
        <end position="144"/>
    </location>
</feature>
<feature type="region of interest" description="Disordered" evidence="1">
    <location>
        <begin position="89"/>
        <end position="184"/>
    </location>
</feature>
<dbReference type="EMBL" id="JAAQRI010000050">
    <property type="protein sequence ID" value="KAF5645070.1"/>
    <property type="molecule type" value="Genomic_DNA"/>
</dbReference>
<evidence type="ECO:0000313" key="2">
    <source>
        <dbReference type="EMBL" id="KAF5645070.1"/>
    </source>
</evidence>
<feature type="compositionally biased region" description="Basic and acidic residues" evidence="1">
    <location>
        <begin position="149"/>
        <end position="158"/>
    </location>
</feature>
<feature type="compositionally biased region" description="Polar residues" evidence="1">
    <location>
        <begin position="108"/>
        <end position="124"/>
    </location>
</feature>
<proteinExistence type="predicted"/>
<organism evidence="2 3">
    <name type="scientific">Fusarium tjaetaba</name>
    <dbReference type="NCBI Taxonomy" id="1567544"/>
    <lineage>
        <taxon>Eukaryota</taxon>
        <taxon>Fungi</taxon>
        <taxon>Dikarya</taxon>
        <taxon>Ascomycota</taxon>
        <taxon>Pezizomycotina</taxon>
        <taxon>Sordariomycetes</taxon>
        <taxon>Hypocreomycetidae</taxon>
        <taxon>Hypocreales</taxon>
        <taxon>Nectriaceae</taxon>
        <taxon>Fusarium</taxon>
        <taxon>Fusarium fujikuroi species complex</taxon>
    </lineage>
</organism>
<dbReference type="AlphaFoldDB" id="A0A8H5S1E1"/>
<accession>A0A8H5S1E1</accession>
<keyword evidence="3" id="KW-1185">Reference proteome</keyword>
<protein>
    <submittedName>
        <fullName evidence="2">Transcription factor</fullName>
    </submittedName>
</protein>
<dbReference type="GeneID" id="59301053"/>
<comment type="caution">
    <text evidence="2">The sequence shown here is derived from an EMBL/GenBank/DDBJ whole genome shotgun (WGS) entry which is preliminary data.</text>
</comment>
<name>A0A8H5S1E1_9HYPO</name>
<dbReference type="OrthoDB" id="5100163at2759"/>
<reference evidence="2 3" key="1">
    <citation type="submission" date="2020-05" db="EMBL/GenBank/DDBJ databases">
        <title>Identification and distribution of gene clusters putatively required for synthesis of sphingolipid metabolism inhibitors in phylogenetically diverse species of the filamentous fungus Fusarium.</title>
        <authorList>
            <person name="Kim H.-S."/>
            <person name="Busman M."/>
            <person name="Brown D.W."/>
            <person name="Divon H."/>
            <person name="Uhlig S."/>
            <person name="Proctor R.H."/>
        </authorList>
    </citation>
    <scope>NUCLEOTIDE SEQUENCE [LARGE SCALE GENOMIC DNA]</scope>
    <source>
        <strain evidence="2 3">NRRL 66243</strain>
    </source>
</reference>
<gene>
    <name evidence="2" type="ORF">FTJAE_2575</name>
</gene>
<sequence length="345" mass="37821">MNSEESFDTLLDFSMCEMESQDLQGQSTPNVEIIDDDDNTAPNLCIDNAPIRLPLFQQETFTNPLMYSDEETTNALLRIIEQDRDDAQANGTIQPENPVTEAPAPTSEAPTIQNRQQTKSPTENASVPQSSPAPSAAPNVKAVPQAETRGVKRAREPEPAPPKRPTARNGRGAAKTVKPEEAKRPRCRLKPKIDDQLNRNVHLAQARMGFNPPVTPCPHCGNMTWSYPGPSVESWGAIPTNTPMDGGAFMGQPATRRMEFGPVLPQQQDLMGMNPHSIPTPHNGNMAFSSHLLPPPQQTHDEMALGSMRQHNQAVDSGIPTVSQNILPNYSHLQPRVNGNAMKMH</sequence>
<evidence type="ECO:0000256" key="1">
    <source>
        <dbReference type="SAM" id="MobiDB-lite"/>
    </source>
</evidence>
<dbReference type="RefSeq" id="XP_037210332.1">
    <property type="nucleotide sequence ID" value="XM_037348783.1"/>
</dbReference>